<name>A0A5K7ZQC5_9BACT</name>
<evidence type="ECO:0000313" key="4">
    <source>
        <dbReference type="Proteomes" id="UP000425960"/>
    </source>
</evidence>
<dbReference type="InterPro" id="IPR051416">
    <property type="entry name" value="phD-YefM_TA_antitoxins"/>
</dbReference>
<dbReference type="EMBL" id="AP021876">
    <property type="protein sequence ID" value="BBO81730.1"/>
    <property type="molecule type" value="Genomic_DNA"/>
</dbReference>
<comment type="function">
    <text evidence="2">Antitoxin component of a type II toxin-antitoxin (TA) system.</text>
</comment>
<accession>A0A5K7ZQC5</accession>
<dbReference type="Pfam" id="PF02604">
    <property type="entry name" value="PhdYeFM_antitox"/>
    <property type="match status" value="1"/>
</dbReference>
<reference evidence="3 4" key="1">
    <citation type="submission" date="2019-11" db="EMBL/GenBank/DDBJ databases">
        <title>Comparative genomics of hydrocarbon-degrading Desulfosarcina strains.</title>
        <authorList>
            <person name="Watanabe M."/>
            <person name="Kojima H."/>
            <person name="Fukui M."/>
        </authorList>
    </citation>
    <scope>NUCLEOTIDE SEQUENCE [LARGE SCALE GENOMIC DNA]</scope>
    <source>
        <strain evidence="3 4">28bB2T</strain>
    </source>
</reference>
<evidence type="ECO:0000256" key="2">
    <source>
        <dbReference type="RuleBase" id="RU362080"/>
    </source>
</evidence>
<dbReference type="Proteomes" id="UP000425960">
    <property type="component" value="Chromosome"/>
</dbReference>
<dbReference type="KEGG" id="dov:DSCO28_22960"/>
<organism evidence="3 4">
    <name type="scientific">Desulfosarcina ovata subsp. sediminis</name>
    <dbReference type="NCBI Taxonomy" id="885957"/>
    <lineage>
        <taxon>Bacteria</taxon>
        <taxon>Pseudomonadati</taxon>
        <taxon>Thermodesulfobacteriota</taxon>
        <taxon>Desulfobacteria</taxon>
        <taxon>Desulfobacterales</taxon>
        <taxon>Desulfosarcinaceae</taxon>
        <taxon>Desulfosarcina</taxon>
    </lineage>
</organism>
<dbReference type="PANTHER" id="PTHR35377">
    <property type="entry name" value="ANTITOXIN VAPB49-RELATED-RELATED"/>
    <property type="match status" value="1"/>
</dbReference>
<comment type="similarity">
    <text evidence="1 2">Belongs to the phD/YefM antitoxin family.</text>
</comment>
<sequence>METVNIHYAKTHFSKLLLRVNAGEEIIIAKSGKPFAKLVPLAPVSRRTPGIVDGSVSDAFFEPLPEEELQHWE</sequence>
<evidence type="ECO:0000313" key="3">
    <source>
        <dbReference type="EMBL" id="BBO81730.1"/>
    </source>
</evidence>
<dbReference type="AlphaFoldDB" id="A0A5K7ZQC5"/>
<dbReference type="NCBIfam" id="TIGR01552">
    <property type="entry name" value="phd_fam"/>
    <property type="match status" value="1"/>
</dbReference>
<dbReference type="Gene3D" id="3.40.1620.10">
    <property type="entry name" value="YefM-like domain"/>
    <property type="match status" value="1"/>
</dbReference>
<evidence type="ECO:0000256" key="1">
    <source>
        <dbReference type="ARBA" id="ARBA00009981"/>
    </source>
</evidence>
<proteinExistence type="inferred from homology"/>
<gene>
    <name evidence="3" type="ORF">DSCO28_22960</name>
</gene>
<dbReference type="SUPFAM" id="SSF143120">
    <property type="entry name" value="YefM-like"/>
    <property type="match status" value="1"/>
</dbReference>
<dbReference type="InterPro" id="IPR036165">
    <property type="entry name" value="YefM-like_sf"/>
</dbReference>
<dbReference type="InterPro" id="IPR006442">
    <property type="entry name" value="Antitoxin_Phd/YefM"/>
</dbReference>
<dbReference type="RefSeq" id="WP_155310220.1">
    <property type="nucleotide sequence ID" value="NZ_AP021876.1"/>
</dbReference>
<protein>
    <recommendedName>
        <fullName evidence="2">Antitoxin</fullName>
    </recommendedName>
</protein>